<dbReference type="GO" id="GO:0005737">
    <property type="term" value="C:cytoplasm"/>
    <property type="evidence" value="ECO:0007669"/>
    <property type="project" value="UniProtKB-SubCell"/>
</dbReference>
<dbReference type="SUPFAM" id="SSF52972">
    <property type="entry name" value="ITPase-like"/>
    <property type="match status" value="1"/>
</dbReference>
<evidence type="ECO:0000256" key="2">
    <source>
        <dbReference type="ARBA" id="ARBA00022801"/>
    </source>
</evidence>
<dbReference type="OrthoDB" id="9807767at2"/>
<dbReference type="Pfam" id="PF02545">
    <property type="entry name" value="Maf"/>
    <property type="match status" value="1"/>
</dbReference>
<keyword evidence="3" id="KW-0546">Nucleotide metabolism</keyword>
<dbReference type="InterPro" id="IPR003697">
    <property type="entry name" value="Maf-like"/>
</dbReference>
<reference evidence="4 5" key="1">
    <citation type="submission" date="2016-05" db="EMBL/GenBank/DDBJ databases">
        <title>Paenibacillus oryzae. sp. nov., isolated from the rice root.</title>
        <authorList>
            <person name="Zhang J."/>
            <person name="Zhang X."/>
        </authorList>
    </citation>
    <scope>NUCLEOTIDE SEQUENCE [LARGE SCALE GENOMIC DNA]</scope>
    <source>
        <strain evidence="4 5">1DrF-4</strain>
    </source>
</reference>
<dbReference type="Proteomes" id="UP000092024">
    <property type="component" value="Unassembled WGS sequence"/>
</dbReference>
<protein>
    <recommendedName>
        <fullName evidence="3">dTTP/UTP pyrophosphatase</fullName>
        <shortName evidence="3">dTTPase/UTPase</shortName>
        <ecNumber evidence="3">3.6.1.9</ecNumber>
    </recommendedName>
    <alternativeName>
        <fullName evidence="3">Nucleoside triphosphate pyrophosphatase</fullName>
    </alternativeName>
    <alternativeName>
        <fullName evidence="3">Nucleotide pyrophosphatase</fullName>
        <shortName evidence="3">Nucleotide PPase</shortName>
    </alternativeName>
</protein>
<evidence type="ECO:0000313" key="4">
    <source>
        <dbReference type="EMBL" id="OBR68471.1"/>
    </source>
</evidence>
<dbReference type="Gene3D" id="3.90.950.10">
    <property type="match status" value="1"/>
</dbReference>
<dbReference type="EC" id="3.6.1.9" evidence="3"/>
<comment type="caution">
    <text evidence="3">Lacks conserved residue(s) required for the propagation of feature annotation.</text>
</comment>
<dbReference type="RefSeq" id="WP_068679026.1">
    <property type="nucleotide sequence ID" value="NZ_LYPA01000025.1"/>
</dbReference>
<comment type="catalytic activity">
    <reaction evidence="3">
        <text>UTP + H2O = UMP + diphosphate + H(+)</text>
        <dbReference type="Rhea" id="RHEA:29395"/>
        <dbReference type="ChEBI" id="CHEBI:15377"/>
        <dbReference type="ChEBI" id="CHEBI:15378"/>
        <dbReference type="ChEBI" id="CHEBI:33019"/>
        <dbReference type="ChEBI" id="CHEBI:46398"/>
        <dbReference type="ChEBI" id="CHEBI:57865"/>
        <dbReference type="EC" id="3.6.1.9"/>
    </reaction>
</comment>
<feature type="site" description="Important for substrate specificity" evidence="3">
    <location>
        <position position="92"/>
    </location>
</feature>
<evidence type="ECO:0000313" key="5">
    <source>
        <dbReference type="Proteomes" id="UP000092024"/>
    </source>
</evidence>
<dbReference type="PANTHER" id="PTHR43213">
    <property type="entry name" value="BIFUNCTIONAL DTTP/UTP PYROPHOSPHATASE/METHYLTRANSFERASE PROTEIN-RELATED"/>
    <property type="match status" value="1"/>
</dbReference>
<comment type="subcellular location">
    <subcellularLocation>
        <location evidence="3">Cytoplasm</location>
    </subcellularLocation>
</comment>
<dbReference type="GO" id="GO:0036221">
    <property type="term" value="F:UTP diphosphatase activity"/>
    <property type="evidence" value="ECO:0007669"/>
    <property type="project" value="RHEA"/>
</dbReference>
<feature type="site" description="Important for substrate specificity" evidence="3">
    <location>
        <position position="19"/>
    </location>
</feature>
<dbReference type="AlphaFoldDB" id="A0A1A5YS68"/>
<comment type="cofactor">
    <cofactor evidence="1 3">
        <name>a divalent metal cation</name>
        <dbReference type="ChEBI" id="CHEBI:60240"/>
    </cofactor>
</comment>
<gene>
    <name evidence="4" type="ORF">A7K91_09730</name>
</gene>
<dbReference type="CDD" id="cd00555">
    <property type="entry name" value="Maf"/>
    <property type="match status" value="1"/>
</dbReference>
<comment type="caution">
    <text evidence="4">The sequence shown here is derived from an EMBL/GenBank/DDBJ whole genome shotgun (WGS) entry which is preliminary data.</text>
</comment>
<proteinExistence type="inferred from homology"/>
<feature type="active site" description="Proton acceptor" evidence="3">
    <location>
        <position position="91"/>
    </location>
</feature>
<dbReference type="InterPro" id="IPR029001">
    <property type="entry name" value="ITPase-like_fam"/>
</dbReference>
<name>A0A1A5YS68_9BACL</name>
<sequence length="213" mass="22593">MLQNPIGISRLVLASSSPRRRELVASLDLSLPVSVLSPDVDESVLPAWTPDETVRQLSAAKAQAALELLKGRSGAEGDELLALDAVIIAADTVVALDGEVLGKPLDEKDAAAMLMKLQGKRHEVYTGIAVLQSGNGQMHVESKKTIVTMKPFTEEKARKYAATGEPLDKAGAYGIQGLGATLVEEIEGCYFNVVGLPLSLLADMLEPYGIQAI</sequence>
<accession>A0A1A5YS68</accession>
<dbReference type="PIRSF" id="PIRSF006305">
    <property type="entry name" value="Maf"/>
    <property type="match status" value="1"/>
</dbReference>
<comment type="similarity">
    <text evidence="3">Belongs to the Maf family. YhdE subfamily.</text>
</comment>
<evidence type="ECO:0000256" key="3">
    <source>
        <dbReference type="HAMAP-Rule" id="MF_00528"/>
    </source>
</evidence>
<comment type="function">
    <text evidence="3">Nucleoside triphosphate pyrophosphatase that hydrolyzes dTTP and UTP. May have a dual role in cell division arrest and in preventing the incorporation of modified nucleotides into cellular nucleic acids.</text>
</comment>
<feature type="site" description="Important for substrate specificity" evidence="3">
    <location>
        <position position="176"/>
    </location>
</feature>
<dbReference type="GO" id="GO:0009117">
    <property type="term" value="P:nucleotide metabolic process"/>
    <property type="evidence" value="ECO:0007669"/>
    <property type="project" value="UniProtKB-KW"/>
</dbReference>
<keyword evidence="3" id="KW-0963">Cytoplasm</keyword>
<dbReference type="GO" id="GO:0036218">
    <property type="term" value="F:dTTP diphosphatase activity"/>
    <property type="evidence" value="ECO:0007669"/>
    <property type="project" value="RHEA"/>
</dbReference>
<dbReference type="EMBL" id="LYPA01000025">
    <property type="protein sequence ID" value="OBR68471.1"/>
    <property type="molecule type" value="Genomic_DNA"/>
</dbReference>
<dbReference type="NCBIfam" id="TIGR00172">
    <property type="entry name" value="maf"/>
    <property type="match status" value="1"/>
</dbReference>
<keyword evidence="2 3" id="KW-0378">Hydrolase</keyword>
<evidence type="ECO:0000256" key="1">
    <source>
        <dbReference type="ARBA" id="ARBA00001968"/>
    </source>
</evidence>
<comment type="catalytic activity">
    <reaction evidence="3">
        <text>dTTP + H2O = dTMP + diphosphate + H(+)</text>
        <dbReference type="Rhea" id="RHEA:28534"/>
        <dbReference type="ChEBI" id="CHEBI:15377"/>
        <dbReference type="ChEBI" id="CHEBI:15378"/>
        <dbReference type="ChEBI" id="CHEBI:33019"/>
        <dbReference type="ChEBI" id="CHEBI:37568"/>
        <dbReference type="ChEBI" id="CHEBI:63528"/>
        <dbReference type="EC" id="3.6.1.9"/>
    </reaction>
</comment>
<organism evidence="4 5">
    <name type="scientific">Paenibacillus oryzae</name>
    <dbReference type="NCBI Taxonomy" id="1844972"/>
    <lineage>
        <taxon>Bacteria</taxon>
        <taxon>Bacillati</taxon>
        <taxon>Bacillota</taxon>
        <taxon>Bacilli</taxon>
        <taxon>Bacillales</taxon>
        <taxon>Paenibacillaceae</taxon>
        <taxon>Paenibacillus</taxon>
    </lineage>
</organism>
<dbReference type="PANTHER" id="PTHR43213:SF5">
    <property type="entry name" value="BIFUNCTIONAL DTTP_UTP PYROPHOSPHATASE_METHYLTRANSFERASE PROTEIN-RELATED"/>
    <property type="match status" value="1"/>
</dbReference>
<dbReference type="HAMAP" id="MF_00528">
    <property type="entry name" value="Maf"/>
    <property type="match status" value="1"/>
</dbReference>
<dbReference type="STRING" id="1844972.A7K91_09730"/>
<keyword evidence="5" id="KW-1185">Reference proteome</keyword>